<dbReference type="PANTHER" id="PTHR24166">
    <property type="entry name" value="ROLLING PEBBLES, ISOFORM B"/>
    <property type="match status" value="1"/>
</dbReference>
<dbReference type="Gene3D" id="1.25.40.20">
    <property type="entry name" value="Ankyrin repeat-containing domain"/>
    <property type="match status" value="1"/>
</dbReference>
<evidence type="ECO:0000256" key="3">
    <source>
        <dbReference type="PROSITE-ProRule" id="PRU00023"/>
    </source>
</evidence>
<evidence type="ECO:0000256" key="4">
    <source>
        <dbReference type="PROSITE-ProRule" id="PRU00175"/>
    </source>
</evidence>
<evidence type="ECO:0000313" key="7">
    <source>
        <dbReference type="EMBL" id="OMP03052.1"/>
    </source>
</evidence>
<dbReference type="Pfam" id="PF12796">
    <property type="entry name" value="Ank_2"/>
    <property type="match status" value="1"/>
</dbReference>
<dbReference type="Gramene" id="OMP03052">
    <property type="protein sequence ID" value="OMP03052"/>
    <property type="gene ID" value="CCACVL1_02578"/>
</dbReference>
<feature type="repeat" description="ANK" evidence="3">
    <location>
        <begin position="48"/>
        <end position="81"/>
    </location>
</feature>
<evidence type="ECO:0000313" key="8">
    <source>
        <dbReference type="Proteomes" id="UP000188268"/>
    </source>
</evidence>
<dbReference type="Proteomes" id="UP000188268">
    <property type="component" value="Unassembled WGS sequence"/>
</dbReference>
<dbReference type="PANTHER" id="PTHR24166:SF50">
    <property type="entry name" value="E3 UBIQUITIN-PROTEIN LIGASE XBOS34-RELATED"/>
    <property type="match status" value="1"/>
</dbReference>
<reference evidence="7 8" key="1">
    <citation type="submission" date="2013-09" db="EMBL/GenBank/DDBJ databases">
        <title>Corchorus capsularis genome sequencing.</title>
        <authorList>
            <person name="Alam M."/>
            <person name="Haque M.S."/>
            <person name="Islam M.S."/>
            <person name="Emdad E.M."/>
            <person name="Islam M.M."/>
            <person name="Ahmed B."/>
            <person name="Halim A."/>
            <person name="Hossen Q.M.M."/>
            <person name="Hossain M.Z."/>
            <person name="Ahmed R."/>
            <person name="Khan M.M."/>
            <person name="Islam R."/>
            <person name="Rashid M.M."/>
            <person name="Khan S.A."/>
            <person name="Rahman M.S."/>
            <person name="Alam M."/>
        </authorList>
    </citation>
    <scope>NUCLEOTIDE SEQUENCE [LARGE SCALE GENOMIC DNA]</scope>
    <source>
        <strain evidence="8">cv. CVL-1</strain>
        <tissue evidence="7">Whole seedling</tissue>
    </source>
</reference>
<keyword evidence="1" id="KW-0677">Repeat</keyword>
<feature type="compositionally biased region" description="Polar residues" evidence="5">
    <location>
        <begin position="349"/>
        <end position="366"/>
    </location>
</feature>
<evidence type="ECO:0000256" key="5">
    <source>
        <dbReference type="SAM" id="MobiDB-lite"/>
    </source>
</evidence>
<dbReference type="InterPro" id="IPR050889">
    <property type="entry name" value="Dendritic_Spine_Reg/Scaffold"/>
</dbReference>
<feature type="domain" description="RING-type" evidence="6">
    <location>
        <begin position="427"/>
        <end position="466"/>
    </location>
</feature>
<dbReference type="SUPFAM" id="SSF57850">
    <property type="entry name" value="RING/U-box"/>
    <property type="match status" value="1"/>
</dbReference>
<dbReference type="InterPro" id="IPR036770">
    <property type="entry name" value="Ankyrin_rpt-contain_sf"/>
</dbReference>
<dbReference type="InterPro" id="IPR001841">
    <property type="entry name" value="Znf_RING"/>
</dbReference>
<dbReference type="SUPFAM" id="SSF48403">
    <property type="entry name" value="Ankyrin repeat"/>
    <property type="match status" value="1"/>
</dbReference>
<dbReference type="AlphaFoldDB" id="A0A1R3K7I4"/>
<keyword evidence="4" id="KW-0479">Metal-binding</keyword>
<dbReference type="OMA" id="ENHICYF"/>
<accession>A0A1R3K7I4</accession>
<dbReference type="Pfam" id="PF13920">
    <property type="entry name" value="zf-C3HC4_3"/>
    <property type="match status" value="1"/>
</dbReference>
<proteinExistence type="predicted"/>
<organism evidence="7 8">
    <name type="scientific">Corchorus capsularis</name>
    <name type="common">Jute</name>
    <dbReference type="NCBI Taxonomy" id="210143"/>
    <lineage>
        <taxon>Eukaryota</taxon>
        <taxon>Viridiplantae</taxon>
        <taxon>Streptophyta</taxon>
        <taxon>Embryophyta</taxon>
        <taxon>Tracheophyta</taxon>
        <taxon>Spermatophyta</taxon>
        <taxon>Magnoliopsida</taxon>
        <taxon>eudicotyledons</taxon>
        <taxon>Gunneridae</taxon>
        <taxon>Pentapetalae</taxon>
        <taxon>rosids</taxon>
        <taxon>malvids</taxon>
        <taxon>Malvales</taxon>
        <taxon>Malvaceae</taxon>
        <taxon>Grewioideae</taxon>
        <taxon>Apeibeae</taxon>
        <taxon>Corchorus</taxon>
    </lineage>
</organism>
<gene>
    <name evidence="7" type="ORF">CCACVL1_02578</name>
</gene>
<comment type="caution">
    <text evidence="7">The sequence shown here is derived from an EMBL/GenBank/DDBJ whole genome shotgun (WGS) entry which is preliminary data.</text>
</comment>
<keyword evidence="4" id="KW-0863">Zinc-finger</keyword>
<keyword evidence="4" id="KW-0862">Zinc</keyword>
<keyword evidence="2 3" id="KW-0040">ANK repeat</keyword>
<dbReference type="EMBL" id="AWWV01006136">
    <property type="protein sequence ID" value="OMP03052.1"/>
    <property type="molecule type" value="Genomic_DNA"/>
</dbReference>
<dbReference type="CDD" id="cd23129">
    <property type="entry name" value="RING-HC_XBAT35-like"/>
    <property type="match status" value="1"/>
</dbReference>
<evidence type="ECO:0000256" key="1">
    <source>
        <dbReference type="ARBA" id="ARBA00022737"/>
    </source>
</evidence>
<feature type="region of interest" description="Disordered" evidence="5">
    <location>
        <begin position="310"/>
        <end position="387"/>
    </location>
</feature>
<dbReference type="STRING" id="210143.A0A1R3K7I4"/>
<dbReference type="PROSITE" id="PS50089">
    <property type="entry name" value="ZF_RING_2"/>
    <property type="match status" value="1"/>
</dbReference>
<dbReference type="SMART" id="SM00248">
    <property type="entry name" value="ANK"/>
    <property type="match status" value="3"/>
</dbReference>
<dbReference type="Gene3D" id="3.30.40.10">
    <property type="entry name" value="Zinc/RING finger domain, C3HC4 (zinc finger)"/>
    <property type="match status" value="1"/>
</dbReference>
<dbReference type="InterPro" id="IPR013083">
    <property type="entry name" value="Znf_RING/FYVE/PHD"/>
</dbReference>
<protein>
    <recommendedName>
        <fullName evidence="6">RING-type domain-containing protein</fullName>
    </recommendedName>
</protein>
<evidence type="ECO:0000259" key="6">
    <source>
        <dbReference type="PROSITE" id="PS50089"/>
    </source>
</evidence>
<feature type="repeat" description="ANK" evidence="3">
    <location>
        <begin position="84"/>
        <end position="116"/>
    </location>
</feature>
<dbReference type="OrthoDB" id="1711136at2759"/>
<sequence>MGQTLNTLTLGQRQSKDELLYQAANSGNVDAVKALCREGAGLEWIDADGKTPLTAACMNPELVDVAKTLIEMGANVNAYRPGLNAGTPLHHAAKRGMEWTVIHLLAHGANALLRNDDCQTPLEVARIKGYTNVVRAIENHICCFSGWLREFRGPGFLCGFSPQLSSRKIWVVIIPCSSENRMEPPRFELSIYSTLQDAQPQTVIALWKAKVEEPKFHQSNPSLAIFDQSTKTRYKLASGNEGDKDQIQWLYNACKGIPLVIPSPSVLGTQTSSATSASQILSVNQSSGVIHANGWEDSVDVESYNGWGPAVRQAHSESSETGLRDQPTRNDYNGWYVPGFRPTGKESHPVQNLTDPPPIVQTSGTNASISTAPSAPPAPDDILGEGPIHYPSIDLNPVDLPGPLTTGYGASASQKNDAKEKASSSKCIICWEAPIEGACIPCGHMAGCMSCLNEIKTKKGRCPVCRAKITKVLKLYTV</sequence>
<evidence type="ECO:0000256" key="2">
    <source>
        <dbReference type="ARBA" id="ARBA00023043"/>
    </source>
</evidence>
<feature type="compositionally biased region" description="Basic and acidic residues" evidence="5">
    <location>
        <begin position="314"/>
        <end position="328"/>
    </location>
</feature>
<dbReference type="GO" id="GO:0008270">
    <property type="term" value="F:zinc ion binding"/>
    <property type="evidence" value="ECO:0007669"/>
    <property type="project" value="UniProtKB-KW"/>
</dbReference>
<dbReference type="PROSITE" id="PS50297">
    <property type="entry name" value="ANK_REP_REGION"/>
    <property type="match status" value="2"/>
</dbReference>
<keyword evidence="8" id="KW-1185">Reference proteome</keyword>
<name>A0A1R3K7I4_COCAP</name>
<dbReference type="InterPro" id="IPR002110">
    <property type="entry name" value="Ankyrin_rpt"/>
</dbReference>
<dbReference type="PROSITE" id="PS50088">
    <property type="entry name" value="ANK_REPEAT"/>
    <property type="match status" value="2"/>
</dbReference>